<reference evidence="1" key="1">
    <citation type="submission" date="2022-05" db="EMBL/GenBank/DDBJ databases">
        <title>Chromosome-level genome of Chaenocephalus aceratus.</title>
        <authorList>
            <person name="Park H."/>
        </authorList>
    </citation>
    <scope>NUCLEOTIDE SEQUENCE</scope>
    <source>
        <strain evidence="1">KU_202001</strain>
    </source>
</reference>
<organism evidence="1 2">
    <name type="scientific">Chaenocephalus aceratus</name>
    <name type="common">Blackfin icefish</name>
    <name type="synonym">Chaenichthys aceratus</name>
    <dbReference type="NCBI Taxonomy" id="36190"/>
    <lineage>
        <taxon>Eukaryota</taxon>
        <taxon>Metazoa</taxon>
        <taxon>Chordata</taxon>
        <taxon>Craniata</taxon>
        <taxon>Vertebrata</taxon>
        <taxon>Euteleostomi</taxon>
        <taxon>Actinopterygii</taxon>
        <taxon>Neopterygii</taxon>
        <taxon>Teleostei</taxon>
        <taxon>Neoteleostei</taxon>
        <taxon>Acanthomorphata</taxon>
        <taxon>Eupercaria</taxon>
        <taxon>Perciformes</taxon>
        <taxon>Notothenioidei</taxon>
        <taxon>Channichthyidae</taxon>
        <taxon>Chaenocephalus</taxon>
    </lineage>
</organism>
<accession>A0ACB9XK40</accession>
<name>A0ACB9XK40_CHAAC</name>
<dbReference type="Proteomes" id="UP001057452">
    <property type="component" value="Chromosome 5"/>
</dbReference>
<evidence type="ECO:0000313" key="1">
    <source>
        <dbReference type="EMBL" id="KAI4827228.1"/>
    </source>
</evidence>
<protein>
    <submittedName>
        <fullName evidence="1">Uncharacterized protein</fullName>
    </submittedName>
</protein>
<proteinExistence type="predicted"/>
<dbReference type="EMBL" id="CM043789">
    <property type="protein sequence ID" value="KAI4827228.1"/>
    <property type="molecule type" value="Genomic_DNA"/>
</dbReference>
<evidence type="ECO:0000313" key="2">
    <source>
        <dbReference type="Proteomes" id="UP001057452"/>
    </source>
</evidence>
<gene>
    <name evidence="1" type="ORF">KUCAC02_030639</name>
</gene>
<comment type="caution">
    <text evidence="1">The sequence shown here is derived from an EMBL/GenBank/DDBJ whole genome shotgun (WGS) entry which is preliminary data.</text>
</comment>
<sequence>MCVVPQWLAANQQTQQPYSYLIETVRQRDTQINTLKERLSSLQDEVSSLREERTALQQVNNNMAAGLERLLNHREVRIKTMLFLFNVNV</sequence>
<keyword evidence="2" id="KW-1185">Reference proteome</keyword>